<sequence length="49" mass="5639">MQRDRDLTPLWRRGYRFLCLLVENIGAAHAFPRRLGEGSTVARALLRNA</sequence>
<proteinExistence type="predicted"/>
<keyword evidence="2" id="KW-1185">Reference proteome</keyword>
<evidence type="ECO:0000313" key="1">
    <source>
        <dbReference type="EMBL" id="CCG41861.1"/>
    </source>
</evidence>
<organism evidence="1 2">
    <name type="scientific">Magnetospirillum molischianum DSM 120</name>
    <dbReference type="NCBI Taxonomy" id="1150626"/>
    <lineage>
        <taxon>Bacteria</taxon>
        <taxon>Pseudomonadati</taxon>
        <taxon>Pseudomonadota</taxon>
        <taxon>Alphaproteobacteria</taxon>
        <taxon>Rhodospirillales</taxon>
        <taxon>Rhodospirillaceae</taxon>
        <taxon>Magnetospirillum</taxon>
    </lineage>
</organism>
<accession>H8FU23</accession>
<dbReference type="STRING" id="1150626.PHAMO_30017"/>
<protein>
    <submittedName>
        <fullName evidence="1">Uncharacterized protein</fullName>
    </submittedName>
</protein>
<comment type="caution">
    <text evidence="1">The sequence shown here is derived from an EMBL/GenBank/DDBJ whole genome shotgun (WGS) entry which is preliminary data.</text>
</comment>
<reference evidence="1 2" key="1">
    <citation type="journal article" date="2012" name="J. Bacteriol.">
        <title>Draft Genome Sequence of the Purple Photosynthetic Bacterium Phaeospirillum molischianum DSM120, a Particularly Versatile Bacterium.</title>
        <authorList>
            <person name="Duquesne K."/>
            <person name="Prima V."/>
            <person name="Ji B."/>
            <person name="Rouy Z."/>
            <person name="Medigue C."/>
            <person name="Talla E."/>
            <person name="Sturgis J.N."/>
        </authorList>
    </citation>
    <scope>NUCLEOTIDE SEQUENCE [LARGE SCALE GENOMIC DNA]</scope>
    <source>
        <strain evidence="2">DSM120</strain>
    </source>
</reference>
<dbReference type="AlphaFoldDB" id="H8FU23"/>
<name>H8FU23_MAGML</name>
<dbReference type="EMBL" id="CAHP01000023">
    <property type="protein sequence ID" value="CCG41861.1"/>
    <property type="molecule type" value="Genomic_DNA"/>
</dbReference>
<dbReference type="Proteomes" id="UP000004169">
    <property type="component" value="Unassembled WGS sequence"/>
</dbReference>
<evidence type="ECO:0000313" key="2">
    <source>
        <dbReference type="Proteomes" id="UP000004169"/>
    </source>
</evidence>
<gene>
    <name evidence="1" type="ORF">PHAMO_30017</name>
</gene>